<dbReference type="SUPFAM" id="SSF53474">
    <property type="entry name" value="alpha/beta-Hydrolases"/>
    <property type="match status" value="1"/>
</dbReference>
<keyword evidence="5" id="KW-1185">Reference proteome</keyword>
<protein>
    <submittedName>
        <fullName evidence="4">Alpha/beta hydrolase</fullName>
    </submittedName>
</protein>
<dbReference type="InterPro" id="IPR029058">
    <property type="entry name" value="AB_hydrolase_fold"/>
</dbReference>
<dbReference type="PANTHER" id="PTHR48081:SF30">
    <property type="entry name" value="ACETYL-HYDROLASE LIPR-RELATED"/>
    <property type="match status" value="1"/>
</dbReference>
<name>A0A7X1B5R3_9BACT</name>
<evidence type="ECO:0000259" key="3">
    <source>
        <dbReference type="Pfam" id="PF20434"/>
    </source>
</evidence>
<accession>A0A7X1B5R3</accession>
<organism evidence="4 5">
    <name type="scientific">Pelagicoccus albus</name>
    <dbReference type="NCBI Taxonomy" id="415222"/>
    <lineage>
        <taxon>Bacteria</taxon>
        <taxon>Pseudomonadati</taxon>
        <taxon>Verrucomicrobiota</taxon>
        <taxon>Opitutia</taxon>
        <taxon>Puniceicoccales</taxon>
        <taxon>Pelagicoccaceae</taxon>
        <taxon>Pelagicoccus</taxon>
    </lineage>
</organism>
<sequence>MDFYQAESEGAAPVVFYLHGGGWMDGDKSKVNKWDTNRILEAGISIVSINYRYVSHAKEASVFPPVKWPMDDTVRALQFLRSKADEWNINPDRIAGMGGSAGACSLLWVGLQDDLADHDAEDRIEHYSTNLYCLALDGVQTTLDPVVTREMSPNAWYGGHAFGFDYSLEKGERDELFAVFYERRDEVDEWIQKYSPIEYASAGDPPIYLYYKYEPGFGARQKDPTHSANFGVLLYEKLRVVGVECDFYYPNSKLTTYDSMENYVIDKLLEK</sequence>
<evidence type="ECO:0000313" key="4">
    <source>
        <dbReference type="EMBL" id="MBC2606117.1"/>
    </source>
</evidence>
<proteinExistence type="inferred from homology"/>
<evidence type="ECO:0000256" key="2">
    <source>
        <dbReference type="ARBA" id="ARBA00022801"/>
    </source>
</evidence>
<dbReference type="Proteomes" id="UP000526501">
    <property type="component" value="Unassembled WGS sequence"/>
</dbReference>
<gene>
    <name evidence="4" type="ORF">H5P27_08670</name>
</gene>
<dbReference type="Pfam" id="PF20434">
    <property type="entry name" value="BD-FAE"/>
    <property type="match status" value="1"/>
</dbReference>
<comment type="similarity">
    <text evidence="1">Belongs to the 'GDXG' lipolytic enzyme family.</text>
</comment>
<dbReference type="InterPro" id="IPR050300">
    <property type="entry name" value="GDXG_lipolytic_enzyme"/>
</dbReference>
<comment type="caution">
    <text evidence="4">The sequence shown here is derived from an EMBL/GenBank/DDBJ whole genome shotgun (WGS) entry which is preliminary data.</text>
</comment>
<dbReference type="EMBL" id="JACHVC010000008">
    <property type="protein sequence ID" value="MBC2606117.1"/>
    <property type="molecule type" value="Genomic_DNA"/>
</dbReference>
<dbReference type="RefSeq" id="WP_185660010.1">
    <property type="nucleotide sequence ID" value="NZ_CAWPOO010000008.1"/>
</dbReference>
<dbReference type="PANTHER" id="PTHR48081">
    <property type="entry name" value="AB HYDROLASE SUPERFAMILY PROTEIN C4A8.06C"/>
    <property type="match status" value="1"/>
</dbReference>
<dbReference type="GO" id="GO:0004806">
    <property type="term" value="F:triacylglycerol lipase activity"/>
    <property type="evidence" value="ECO:0007669"/>
    <property type="project" value="TreeGrafter"/>
</dbReference>
<evidence type="ECO:0000313" key="5">
    <source>
        <dbReference type="Proteomes" id="UP000526501"/>
    </source>
</evidence>
<dbReference type="InterPro" id="IPR049492">
    <property type="entry name" value="BD-FAE-like_dom"/>
</dbReference>
<dbReference type="AlphaFoldDB" id="A0A7X1B5R3"/>
<dbReference type="Gene3D" id="3.40.50.1820">
    <property type="entry name" value="alpha/beta hydrolase"/>
    <property type="match status" value="1"/>
</dbReference>
<reference evidence="4 5" key="1">
    <citation type="submission" date="2020-07" db="EMBL/GenBank/DDBJ databases">
        <authorList>
            <person name="Feng X."/>
        </authorList>
    </citation>
    <scope>NUCLEOTIDE SEQUENCE [LARGE SCALE GENOMIC DNA]</scope>
    <source>
        <strain evidence="4 5">JCM23202</strain>
    </source>
</reference>
<keyword evidence="2 4" id="KW-0378">Hydrolase</keyword>
<feature type="domain" description="BD-FAE-like" evidence="3">
    <location>
        <begin position="1"/>
        <end position="209"/>
    </location>
</feature>
<evidence type="ECO:0000256" key="1">
    <source>
        <dbReference type="ARBA" id="ARBA00010515"/>
    </source>
</evidence>